<evidence type="ECO:0000313" key="3">
    <source>
        <dbReference type="EMBL" id="MEE6113481.1"/>
    </source>
</evidence>
<evidence type="ECO:0000256" key="1">
    <source>
        <dbReference type="SAM" id="Coils"/>
    </source>
</evidence>
<dbReference type="SUPFAM" id="SSF101082">
    <property type="entry name" value="Typo IV secretion system protein TraC"/>
    <property type="match status" value="1"/>
</dbReference>
<organism evidence="3 4">
    <name type="scientific">Avibacterium paragallinarum</name>
    <name type="common">Haemophilus gallinarum</name>
    <dbReference type="NCBI Taxonomy" id="728"/>
    <lineage>
        <taxon>Bacteria</taxon>
        <taxon>Pseudomonadati</taxon>
        <taxon>Pseudomonadota</taxon>
        <taxon>Gammaproteobacteria</taxon>
        <taxon>Pasteurellales</taxon>
        <taxon>Pasteurellaceae</taxon>
        <taxon>Avibacterium</taxon>
    </lineage>
</organism>
<evidence type="ECO:0000256" key="2">
    <source>
        <dbReference type="SAM" id="SignalP"/>
    </source>
</evidence>
<keyword evidence="1" id="KW-0175">Coiled coil</keyword>
<evidence type="ECO:0000313" key="4">
    <source>
        <dbReference type="Proteomes" id="UP001352533"/>
    </source>
</evidence>
<keyword evidence="2" id="KW-0732">Signal</keyword>
<accession>A0ABU7QS74</accession>
<protein>
    <submittedName>
        <fullName evidence="3">Uncharacterized protein</fullName>
    </submittedName>
</protein>
<dbReference type="EMBL" id="JAMDKS010000025">
    <property type="protein sequence ID" value="MEE6113481.1"/>
    <property type="molecule type" value="Genomic_DNA"/>
</dbReference>
<dbReference type="Proteomes" id="UP001352533">
    <property type="component" value="Unassembled WGS sequence"/>
</dbReference>
<name>A0ABU7QS74_AVIPA</name>
<dbReference type="Pfam" id="PF07996">
    <property type="entry name" value="T4SS"/>
    <property type="match status" value="1"/>
</dbReference>
<dbReference type="InterPro" id="IPR014158">
    <property type="entry name" value="T4SS_VirB5"/>
</dbReference>
<dbReference type="InterPro" id="IPR023220">
    <property type="entry name" value="T4SS_VirB5-domain"/>
</dbReference>
<reference evidence="3 4" key="1">
    <citation type="journal article" date="2022" name="Front. Microbiol.">
        <title>Commensal bacteria contribute to the growth of multidrug-resistant Avibacterium paragallinarum in chickens.</title>
        <authorList>
            <person name="Zhu J."/>
            <person name="Chen Y."/>
            <person name="Wu Y."/>
            <person name="Wang Y."/>
            <person name="Zhu K."/>
        </authorList>
    </citation>
    <scope>NUCLEOTIDE SEQUENCE [LARGE SCALE GENOMIC DNA]</scope>
    <source>
        <strain evidence="3 4">AV12</strain>
    </source>
</reference>
<feature type="signal peptide" evidence="2">
    <location>
        <begin position="1"/>
        <end position="24"/>
    </location>
</feature>
<proteinExistence type="predicted"/>
<sequence length="223" mass="25225">MKKLLKPTLLALSLAIITPNIALASGIPTVDAAGIATTIAENVKTLAQLKEQLDAMNEQINQAKQFANDTKKRFEGNWNLGDLVANDDFLRGLPKAAQDILTNNIGNIVQLRNQYGLKSDNTEIQGYFDSLIKYTERTKQAYENLVKRNKNLERIKRLADAATTPAQKQDVANQFAYEKLKFDQEQQAIKQFETSIKAQQEIDNELYLKSIKERFNKAVDYTK</sequence>
<keyword evidence="4" id="KW-1185">Reference proteome</keyword>
<comment type="caution">
    <text evidence="3">The sequence shown here is derived from an EMBL/GenBank/DDBJ whole genome shotgun (WGS) entry which is preliminary data.</text>
</comment>
<dbReference type="RefSeq" id="WP_194751865.1">
    <property type="nucleotide sequence ID" value="NZ_JACEWB010000025.1"/>
</dbReference>
<feature type="chain" id="PRO_5045176520" evidence="2">
    <location>
        <begin position="25"/>
        <end position="223"/>
    </location>
</feature>
<feature type="coiled-coil region" evidence="1">
    <location>
        <begin position="39"/>
        <end position="73"/>
    </location>
</feature>
<gene>
    <name evidence="3" type="ORF">M5S25_09800</name>
</gene>
<dbReference type="Gene3D" id="1.20.58.430">
    <property type="entry name" value="Type IV secretion system, VirB5-domain"/>
    <property type="match status" value="1"/>
</dbReference>